<keyword evidence="3 7" id="KW-0812">Transmembrane</keyword>
<evidence type="ECO:0000256" key="7">
    <source>
        <dbReference type="SAM" id="Phobius"/>
    </source>
</evidence>
<gene>
    <name evidence="8" type="ORF">EDC28_105161</name>
</gene>
<feature type="transmembrane region" description="Helical" evidence="7">
    <location>
        <begin position="70"/>
        <end position="88"/>
    </location>
</feature>
<dbReference type="OrthoDB" id="9804822at2"/>
<dbReference type="InterPro" id="IPR001123">
    <property type="entry name" value="LeuE-type"/>
</dbReference>
<evidence type="ECO:0000313" key="8">
    <source>
        <dbReference type="EMBL" id="ROQ25851.1"/>
    </source>
</evidence>
<evidence type="ECO:0000256" key="3">
    <source>
        <dbReference type="ARBA" id="ARBA00022692"/>
    </source>
</evidence>
<keyword evidence="4" id="KW-0029">Amino-acid transport</keyword>
<evidence type="ECO:0000256" key="4">
    <source>
        <dbReference type="ARBA" id="ARBA00022970"/>
    </source>
</evidence>
<evidence type="ECO:0000256" key="5">
    <source>
        <dbReference type="ARBA" id="ARBA00022989"/>
    </source>
</evidence>
<organism evidence="8 9">
    <name type="scientific">Gallaecimonas pentaromativorans</name>
    <dbReference type="NCBI Taxonomy" id="584787"/>
    <lineage>
        <taxon>Bacteria</taxon>
        <taxon>Pseudomonadati</taxon>
        <taxon>Pseudomonadota</taxon>
        <taxon>Gammaproteobacteria</taxon>
        <taxon>Enterobacterales</taxon>
        <taxon>Gallaecimonadaceae</taxon>
        <taxon>Gallaecimonas</taxon>
    </lineage>
</organism>
<comment type="subcellular location">
    <subcellularLocation>
        <location evidence="1">Cell membrane</location>
        <topology evidence="1">Multi-pass membrane protein</topology>
    </subcellularLocation>
</comment>
<dbReference type="Pfam" id="PF01810">
    <property type="entry name" value="LysE"/>
    <property type="match status" value="1"/>
</dbReference>
<evidence type="ECO:0000256" key="1">
    <source>
        <dbReference type="ARBA" id="ARBA00004651"/>
    </source>
</evidence>
<evidence type="ECO:0000256" key="2">
    <source>
        <dbReference type="ARBA" id="ARBA00022475"/>
    </source>
</evidence>
<dbReference type="GO" id="GO:0005886">
    <property type="term" value="C:plasma membrane"/>
    <property type="evidence" value="ECO:0007669"/>
    <property type="project" value="UniProtKB-SubCell"/>
</dbReference>
<keyword evidence="5 7" id="KW-1133">Transmembrane helix</keyword>
<keyword evidence="4" id="KW-0813">Transport</keyword>
<proteinExistence type="predicted"/>
<dbReference type="STRING" id="584787.GCA_001247655_02910"/>
<dbReference type="PIRSF" id="PIRSF006324">
    <property type="entry name" value="LeuE"/>
    <property type="match status" value="1"/>
</dbReference>
<dbReference type="RefSeq" id="WP_050658405.1">
    <property type="nucleotide sequence ID" value="NZ_LFWC01000004.1"/>
</dbReference>
<dbReference type="Proteomes" id="UP000268033">
    <property type="component" value="Unassembled WGS sequence"/>
</dbReference>
<keyword evidence="2" id="KW-1003">Cell membrane</keyword>
<dbReference type="EMBL" id="RJUL01000005">
    <property type="protein sequence ID" value="ROQ25851.1"/>
    <property type="molecule type" value="Genomic_DNA"/>
</dbReference>
<evidence type="ECO:0000313" key="9">
    <source>
        <dbReference type="Proteomes" id="UP000268033"/>
    </source>
</evidence>
<feature type="transmembrane region" description="Helical" evidence="7">
    <location>
        <begin position="109"/>
        <end position="133"/>
    </location>
</feature>
<sequence>MTFHSALSFFLAIYVFCLTPGPGVFAILSRALSRGAGACFWLGLGMISSDILYLLAACFGLAAIATHFSSLFLVIRFAGAAYLLYLAYKMWSAPVSALDDNADDNKTQGVMSFVQGMAISLSNPKVILFYMAFLPTFMDLSSLTDQGIALVVALTFCGLLLGVFTVALFAAKARLWFRSDRAMKGLNRGAASLMAAAGLFLASRG</sequence>
<keyword evidence="9" id="KW-1185">Reference proteome</keyword>
<accession>A0A3N1PEW4</accession>
<dbReference type="GO" id="GO:0015171">
    <property type="term" value="F:amino acid transmembrane transporter activity"/>
    <property type="evidence" value="ECO:0007669"/>
    <property type="project" value="TreeGrafter"/>
</dbReference>
<keyword evidence="6 7" id="KW-0472">Membrane</keyword>
<feature type="transmembrane region" description="Helical" evidence="7">
    <location>
        <begin position="40"/>
        <end position="64"/>
    </location>
</feature>
<feature type="transmembrane region" description="Helical" evidence="7">
    <location>
        <begin position="148"/>
        <end position="173"/>
    </location>
</feature>
<name>A0A3N1PEW4_9GAMM</name>
<feature type="transmembrane region" description="Helical" evidence="7">
    <location>
        <begin position="6"/>
        <end position="28"/>
    </location>
</feature>
<comment type="caution">
    <text evidence="8">The sequence shown here is derived from an EMBL/GenBank/DDBJ whole genome shotgun (WGS) entry which is preliminary data.</text>
</comment>
<dbReference type="PANTHER" id="PTHR30086:SF20">
    <property type="entry name" value="ARGININE EXPORTER PROTEIN ARGO-RELATED"/>
    <property type="match status" value="1"/>
</dbReference>
<evidence type="ECO:0000256" key="6">
    <source>
        <dbReference type="ARBA" id="ARBA00023136"/>
    </source>
</evidence>
<reference evidence="8 9" key="1">
    <citation type="submission" date="2018-11" db="EMBL/GenBank/DDBJ databases">
        <title>Genomic Encyclopedia of Type Strains, Phase IV (KMG-IV): sequencing the most valuable type-strain genomes for metagenomic binning, comparative biology and taxonomic classification.</title>
        <authorList>
            <person name="Goeker M."/>
        </authorList>
    </citation>
    <scope>NUCLEOTIDE SEQUENCE [LARGE SCALE GENOMIC DNA]</scope>
    <source>
        <strain evidence="8 9">DSM 21945</strain>
    </source>
</reference>
<dbReference type="AlphaFoldDB" id="A0A3N1PEW4"/>
<dbReference type="PANTHER" id="PTHR30086">
    <property type="entry name" value="ARGININE EXPORTER PROTEIN ARGO"/>
    <property type="match status" value="1"/>
</dbReference>
<protein>
    <submittedName>
        <fullName evidence="8">Threonine/homoserine/homoserine lactone efflux protein</fullName>
    </submittedName>
</protein>